<reference evidence="2 3" key="1">
    <citation type="submission" date="2022-12" db="EMBL/GenBank/DDBJ databases">
        <title>Genomic features and morphological characterization of a novel Knufia sp. strain isolated from spacecraft assembly facility.</title>
        <authorList>
            <person name="Teixeira M."/>
            <person name="Chander A.M."/>
            <person name="Stajich J.E."/>
            <person name="Venkateswaran K."/>
        </authorList>
    </citation>
    <scope>NUCLEOTIDE SEQUENCE [LARGE SCALE GENOMIC DNA]</scope>
    <source>
        <strain evidence="2 3">FJI-L2-BK-P2</strain>
    </source>
</reference>
<feature type="compositionally biased region" description="Low complexity" evidence="1">
    <location>
        <begin position="11"/>
        <end position="23"/>
    </location>
</feature>
<protein>
    <submittedName>
        <fullName evidence="2">Uncharacterized protein</fullName>
    </submittedName>
</protein>
<evidence type="ECO:0000313" key="2">
    <source>
        <dbReference type="EMBL" id="KAK5955142.1"/>
    </source>
</evidence>
<feature type="region of interest" description="Disordered" evidence="1">
    <location>
        <begin position="1"/>
        <end position="36"/>
    </location>
</feature>
<dbReference type="AlphaFoldDB" id="A0AAN8I584"/>
<sequence>MEDPTEPVVISSSSPAPPTSTQKPKTKAKAKSKKTKADIEAELAEAQAEIEQLRAHATSFDAHMRQLEEKEMIIRNETQRLREAEDLLKWGLEQQEAVLHEAVEKGIELAHAVLEQRYILEQEFNQRWMVESQSSDSSEDEATSS</sequence>
<evidence type="ECO:0000256" key="1">
    <source>
        <dbReference type="SAM" id="MobiDB-lite"/>
    </source>
</evidence>
<name>A0AAN8I584_9EURO</name>
<proteinExistence type="predicted"/>
<gene>
    <name evidence="2" type="ORF">OHC33_003821</name>
</gene>
<feature type="compositionally biased region" description="Basic residues" evidence="1">
    <location>
        <begin position="24"/>
        <end position="34"/>
    </location>
</feature>
<comment type="caution">
    <text evidence="2">The sequence shown here is derived from an EMBL/GenBank/DDBJ whole genome shotgun (WGS) entry which is preliminary data.</text>
</comment>
<keyword evidence="3" id="KW-1185">Reference proteome</keyword>
<dbReference type="EMBL" id="JAKLMC020000007">
    <property type="protein sequence ID" value="KAK5955142.1"/>
    <property type="molecule type" value="Genomic_DNA"/>
</dbReference>
<organism evidence="2 3">
    <name type="scientific">Knufia fluminis</name>
    <dbReference type="NCBI Taxonomy" id="191047"/>
    <lineage>
        <taxon>Eukaryota</taxon>
        <taxon>Fungi</taxon>
        <taxon>Dikarya</taxon>
        <taxon>Ascomycota</taxon>
        <taxon>Pezizomycotina</taxon>
        <taxon>Eurotiomycetes</taxon>
        <taxon>Chaetothyriomycetidae</taxon>
        <taxon>Chaetothyriales</taxon>
        <taxon>Trichomeriaceae</taxon>
        <taxon>Knufia</taxon>
    </lineage>
</organism>
<evidence type="ECO:0000313" key="3">
    <source>
        <dbReference type="Proteomes" id="UP001316803"/>
    </source>
</evidence>
<dbReference type="Proteomes" id="UP001316803">
    <property type="component" value="Unassembled WGS sequence"/>
</dbReference>
<accession>A0AAN8I584</accession>